<dbReference type="GO" id="GO:0000139">
    <property type="term" value="C:Golgi membrane"/>
    <property type="evidence" value="ECO:0007669"/>
    <property type="project" value="UniProtKB-SubCell"/>
</dbReference>
<feature type="region of interest" description="Disordered" evidence="9">
    <location>
        <begin position="1"/>
        <end position="23"/>
    </location>
</feature>
<sequence>MRQQAAGQRSRRQTAPSGPPVDIKAKVIDEHETILDGLESVTDIKNELEFAQWYTDVEDSLLEASYDEYQACLQELQMSKSHLDSLLSDTSSTLNLLTSLSNDFKAVESQTSNFQKQCEGLLSAQKHDLTLATQIQDNLQYYDFLDPASRRLNAPGAGNTVRGQEFSDMLRRLDECVDYMEVHTEQKEAGVYRSRYRLLMTRALTLIRTHFVTSLRDIYADASKKIADKQLNETTMSTLLYAKFRVGAPELKQIGLEIQKRAVPPVDPDQGTEAEYQSLLNELHANYAATRGKVMIPLVQKNLSDIAQSPTSSQDLVAFARASISYIRGVCLDEFELWGEWFHGQGGLYDFLETICEPLYDHLRPRIIHEDKIVKLCQLCTLLQTRYLSDQDEESDQPVDASQLDFTTLIQPALEDVQTRLVFRAQAFLRDEIERYKPRPEDLDYPARNRQFSISVTEGQISGRKVASGPLVNVQKPMKQAEDGTDIDPDAKWDLETPNAFSGWYPTLRKAIWLLSRIYRLVNSTVFDDLAHQIVHQTTLSLHHASTLIPVSTTGSNPRSPTPTSPTRLETHRQLFLMSHLLILKQQIVAFDIEYVAPETSLDFSGLTHTFWELREERGGLFNPRNLVRLVGHGLLPRVVENMLDAKVELDGRLRTVINDFINGFASTMTASLPAKFVATPAVQKQAAEEWIYPTCRNIESEVLGLRRVLGEYLDDLRMRETLVGAVQDRVIQIYEEFWERFVAEERRSGSIAGVRGKGKGKGREDDVWDVDTFAEWCEGVFRVGISGANNDDDAIGNGRTSSRTGSLG</sequence>
<evidence type="ECO:0000256" key="7">
    <source>
        <dbReference type="ARBA" id="ARBA00023136"/>
    </source>
</evidence>
<dbReference type="AlphaFoldDB" id="A0A318Z6N5"/>
<evidence type="ECO:0000256" key="9">
    <source>
        <dbReference type="SAM" id="MobiDB-lite"/>
    </source>
</evidence>
<evidence type="ECO:0000256" key="2">
    <source>
        <dbReference type="ARBA" id="ARBA00009936"/>
    </source>
</evidence>
<evidence type="ECO:0000256" key="8">
    <source>
        <dbReference type="ARBA" id="ARBA00031339"/>
    </source>
</evidence>
<evidence type="ECO:0000259" key="10">
    <source>
        <dbReference type="Pfam" id="PF04136"/>
    </source>
</evidence>
<evidence type="ECO:0000256" key="3">
    <source>
        <dbReference type="ARBA" id="ARBA00020976"/>
    </source>
</evidence>
<evidence type="ECO:0000259" key="11">
    <source>
        <dbReference type="Pfam" id="PF20671"/>
    </source>
</evidence>
<accession>A0A318Z6N5</accession>
<feature type="domain" description="Conserved oligomeric Golgi complex subunit 3 N-terminal" evidence="10">
    <location>
        <begin position="72"/>
        <end position="216"/>
    </location>
</feature>
<dbReference type="GO" id="GO:0006891">
    <property type="term" value="P:intra-Golgi vesicle-mediated transport"/>
    <property type="evidence" value="ECO:0007669"/>
    <property type="project" value="TreeGrafter"/>
</dbReference>
<evidence type="ECO:0000313" key="13">
    <source>
        <dbReference type="Proteomes" id="UP000248349"/>
    </source>
</evidence>
<evidence type="ECO:0000313" key="12">
    <source>
        <dbReference type="EMBL" id="PYH40433.1"/>
    </source>
</evidence>
<evidence type="ECO:0000256" key="1">
    <source>
        <dbReference type="ARBA" id="ARBA00004395"/>
    </source>
</evidence>
<name>A0A318Z6N5_9EURO</name>
<keyword evidence="4" id="KW-0813">Transport</keyword>
<evidence type="ECO:0000256" key="6">
    <source>
        <dbReference type="ARBA" id="ARBA00023034"/>
    </source>
</evidence>
<dbReference type="Pfam" id="PF04136">
    <property type="entry name" value="COG3_N"/>
    <property type="match status" value="1"/>
</dbReference>
<dbReference type="GO" id="GO:0006914">
    <property type="term" value="P:autophagy"/>
    <property type="evidence" value="ECO:0007669"/>
    <property type="project" value="TreeGrafter"/>
</dbReference>
<dbReference type="Pfam" id="PF20671">
    <property type="entry name" value="COG3_C"/>
    <property type="match status" value="1"/>
</dbReference>
<dbReference type="GO" id="GO:0007030">
    <property type="term" value="P:Golgi organization"/>
    <property type="evidence" value="ECO:0007669"/>
    <property type="project" value="TreeGrafter"/>
</dbReference>
<dbReference type="PANTHER" id="PTHR13302:SF8">
    <property type="entry name" value="CONSERVED OLIGOMERIC GOLGI COMPLEX SUBUNIT 3"/>
    <property type="match status" value="1"/>
</dbReference>
<dbReference type="Proteomes" id="UP000248349">
    <property type="component" value="Unassembled WGS sequence"/>
</dbReference>
<keyword evidence="5" id="KW-0653">Protein transport</keyword>
<keyword evidence="13" id="KW-1185">Reference proteome</keyword>
<feature type="domain" description="Conserved oligomeric Golgi complex subunit 3 C-terminal" evidence="11">
    <location>
        <begin position="238"/>
        <end position="606"/>
    </location>
</feature>
<dbReference type="InterPro" id="IPR007265">
    <property type="entry name" value="COG_su3"/>
</dbReference>
<dbReference type="OrthoDB" id="296793at2759"/>
<evidence type="ECO:0000256" key="4">
    <source>
        <dbReference type="ARBA" id="ARBA00022448"/>
    </source>
</evidence>
<reference evidence="12 13" key="1">
    <citation type="submission" date="2016-12" db="EMBL/GenBank/DDBJ databases">
        <title>The genomes of Aspergillus section Nigri reveals drivers in fungal speciation.</title>
        <authorList>
            <consortium name="DOE Joint Genome Institute"/>
            <person name="Vesth T.C."/>
            <person name="Nybo J."/>
            <person name="Theobald S."/>
            <person name="Brandl J."/>
            <person name="Frisvad J.C."/>
            <person name="Nielsen K.F."/>
            <person name="Lyhne E.K."/>
            <person name="Kogle M.E."/>
            <person name="Kuo A."/>
            <person name="Riley R."/>
            <person name="Clum A."/>
            <person name="Nolan M."/>
            <person name="Lipzen A."/>
            <person name="Salamov A."/>
            <person name="Henrissat B."/>
            <person name="Wiebenga A."/>
            <person name="De Vries R.P."/>
            <person name="Grigoriev I.V."/>
            <person name="Mortensen U.H."/>
            <person name="Andersen M.R."/>
            <person name="Baker S.E."/>
        </authorList>
    </citation>
    <scope>NUCLEOTIDE SEQUENCE [LARGE SCALE GENOMIC DNA]</scope>
    <source>
        <strain evidence="12 13">JOP 1030-1</strain>
    </source>
</reference>
<dbReference type="GO" id="GO:0017119">
    <property type="term" value="C:Golgi transport complex"/>
    <property type="evidence" value="ECO:0007669"/>
    <property type="project" value="TreeGrafter"/>
</dbReference>
<dbReference type="InterPro" id="IPR048685">
    <property type="entry name" value="COG3_C"/>
</dbReference>
<keyword evidence="7" id="KW-0472">Membrane</keyword>
<comment type="subcellular location">
    <subcellularLocation>
        <location evidence="1">Golgi apparatus membrane</location>
        <topology evidence="1">Peripheral membrane protein</topology>
    </subcellularLocation>
</comment>
<dbReference type="InterPro" id="IPR048320">
    <property type="entry name" value="COG3_N"/>
</dbReference>
<proteinExistence type="inferred from homology"/>
<gene>
    <name evidence="12" type="ORF">BP01DRAFT_361279</name>
</gene>
<comment type="similarity">
    <text evidence="2">Belongs to the COG3 family.</text>
</comment>
<evidence type="ECO:0000256" key="5">
    <source>
        <dbReference type="ARBA" id="ARBA00022927"/>
    </source>
</evidence>
<protein>
    <recommendedName>
        <fullName evidence="3">Conserved oligomeric Golgi complex subunit 3</fullName>
    </recommendedName>
    <alternativeName>
        <fullName evidence="8">Component of oligomeric Golgi complex 3</fullName>
    </alternativeName>
</protein>
<organism evidence="12 13">
    <name type="scientific">Aspergillus saccharolyticus JOP 1030-1</name>
    <dbReference type="NCBI Taxonomy" id="1450539"/>
    <lineage>
        <taxon>Eukaryota</taxon>
        <taxon>Fungi</taxon>
        <taxon>Dikarya</taxon>
        <taxon>Ascomycota</taxon>
        <taxon>Pezizomycotina</taxon>
        <taxon>Eurotiomycetes</taxon>
        <taxon>Eurotiomycetidae</taxon>
        <taxon>Eurotiales</taxon>
        <taxon>Aspergillaceae</taxon>
        <taxon>Aspergillus</taxon>
        <taxon>Aspergillus subgen. Circumdati</taxon>
    </lineage>
</organism>
<dbReference type="GO" id="GO:0005801">
    <property type="term" value="C:cis-Golgi network"/>
    <property type="evidence" value="ECO:0007669"/>
    <property type="project" value="InterPro"/>
</dbReference>
<keyword evidence="6" id="KW-0333">Golgi apparatus</keyword>
<dbReference type="EMBL" id="KZ821286">
    <property type="protein sequence ID" value="PYH40433.1"/>
    <property type="molecule type" value="Genomic_DNA"/>
</dbReference>
<dbReference type="STRING" id="1450539.A0A318Z6N5"/>
<dbReference type="GeneID" id="37077341"/>
<dbReference type="RefSeq" id="XP_025426415.1">
    <property type="nucleotide sequence ID" value="XM_025576113.1"/>
</dbReference>
<dbReference type="PANTHER" id="PTHR13302">
    <property type="entry name" value="CONSERVED OLIGOMERIC GOLGI COMPLEX COMPONENT 3"/>
    <property type="match status" value="1"/>
</dbReference>
<dbReference type="GO" id="GO:0006886">
    <property type="term" value="P:intracellular protein transport"/>
    <property type="evidence" value="ECO:0007669"/>
    <property type="project" value="InterPro"/>
</dbReference>